<dbReference type="InterPro" id="IPR017850">
    <property type="entry name" value="Alkaline_phosphatase_core_sf"/>
</dbReference>
<evidence type="ECO:0000313" key="12">
    <source>
        <dbReference type="Proteomes" id="UP000095287"/>
    </source>
</evidence>
<evidence type="ECO:0000256" key="2">
    <source>
        <dbReference type="ARBA" id="ARBA00004687"/>
    </source>
</evidence>
<sequence length="887" mass="98859">MSANYSFPDLLTSAGIPMFGRYLLLSVGYILSLLVFQAGFLLKRHELPYFSSCGDVVASSSCWIEPSFKRAVWIVVDALRYDFVDPEAKGGSSFYQHQMPNVERLIRSEPEKALLARFIADPPTTTLQRLKGLTAGSLPTFIDAGANFAATSIGEDNVIDQLRSTGRNVSFLGDDTWESLYPKQFHRSSALPSFDITDLHTVDDMILKSLYGELNRTDWQLLIAHFLGVDHCGHKYGPDHPEMRVKLHQMDNVIAEVAAKIDDDTILFVMGDHGMTVTGDHGGDSEPETNAAFFAYAKRKIVWSQRRRTSVYQVDFVPTLSLLLDFPIPFSNVGRLMEEFFVSSKLVKASKANCWQMVRFVQSYIEKQPHLKPHVDWILRDFENGQENDVERNALVMRRLQEVLREAWTSFDMALMRVGLISFAECLIFHLYLSVNRSNQITVASVVIRTGVALLQLAVILGNKEEFIINALDMTLVSSAAFYAVVLLFSWNLAFTVPLVSAVGCTLFHAVSMTSNSFVVYEPRVLQFFIQSLLMLCAFEDMIWNRQKTRKHLNSLSDLAKVLTSGSSLKWILLCAVVTRCSSVFERCREEQVNCETTFFTGSLSAVFDDVEKRVRVTIGVLSLLAMNIGLHRLRDPKKDSAMAQLSSASSWASVGAVSLHWILQLLPDAVLQRFQSFSLGCAQFVYVVGLLNCVYAIQSSKEVRATLVGILQALAPSLTIILGDGAALPLLALLVVPVVISSLIPNSVFRFMLVYFIGLYGFSALGHQPTLSAIPWQAAFVGIPGNFAFQALPALIVLLHIFSSHFVVALTMPLTMPSGTEEWIAGFLFINAVKSFAVAGTAFLQRRHLMVWKIFAPKFIYDAISLIFIAVTSSLVLVLLRLKARH</sequence>
<feature type="transmembrane region" description="Helical" evidence="11">
    <location>
        <begin position="646"/>
        <end position="666"/>
    </location>
</feature>
<evidence type="ECO:0000256" key="11">
    <source>
        <dbReference type="SAM" id="Phobius"/>
    </source>
</evidence>
<evidence type="ECO:0000256" key="1">
    <source>
        <dbReference type="ARBA" id="ARBA00004477"/>
    </source>
</evidence>
<feature type="transmembrane region" description="Helical" evidence="11">
    <location>
        <begin position="615"/>
        <end position="634"/>
    </location>
</feature>
<feature type="transmembrane region" description="Helical" evidence="11">
    <location>
        <begin position="414"/>
        <end position="435"/>
    </location>
</feature>
<dbReference type="InterPro" id="IPR002591">
    <property type="entry name" value="Phosphodiest/P_Trfase"/>
</dbReference>
<evidence type="ECO:0000256" key="3">
    <source>
        <dbReference type="ARBA" id="ARBA00008695"/>
    </source>
</evidence>
<dbReference type="PANTHER" id="PTHR23071:SF1">
    <property type="entry name" value="GPI ETHANOLAMINE PHOSPHATE TRANSFERASE 3"/>
    <property type="match status" value="1"/>
</dbReference>
<evidence type="ECO:0000256" key="4">
    <source>
        <dbReference type="ARBA" id="ARBA00022502"/>
    </source>
</evidence>
<evidence type="ECO:0000256" key="5">
    <source>
        <dbReference type="ARBA" id="ARBA00022679"/>
    </source>
</evidence>
<feature type="transmembrane region" description="Helical" evidence="11">
    <location>
        <begin position="824"/>
        <end position="845"/>
    </location>
</feature>
<keyword evidence="8 11" id="KW-1133">Transmembrane helix</keyword>
<dbReference type="Proteomes" id="UP000095287">
    <property type="component" value="Unplaced"/>
</dbReference>
<dbReference type="UniPathway" id="UPA00196"/>
<dbReference type="WBParaSite" id="L893_g3801.t1">
    <property type="protein sequence ID" value="L893_g3801.t1"/>
    <property type="gene ID" value="L893_g3801"/>
</dbReference>
<proteinExistence type="inferred from homology"/>
<dbReference type="SUPFAM" id="SSF53649">
    <property type="entry name" value="Alkaline phosphatase-like"/>
    <property type="match status" value="1"/>
</dbReference>
<keyword evidence="4" id="KW-0337">GPI-anchor biosynthesis</keyword>
<feature type="transmembrane region" description="Helical" evidence="11">
    <location>
        <begin position="482"/>
        <end position="510"/>
    </location>
</feature>
<dbReference type="InterPro" id="IPR039524">
    <property type="entry name" value="PIGO/GPI13"/>
</dbReference>
<comment type="pathway">
    <text evidence="2">Glycolipid biosynthesis; glycosylphosphatidylinositol-anchor biosynthesis.</text>
</comment>
<accession>A0A1I8AAN5</accession>
<organism evidence="12 13">
    <name type="scientific">Steinernema glaseri</name>
    <dbReference type="NCBI Taxonomy" id="37863"/>
    <lineage>
        <taxon>Eukaryota</taxon>
        <taxon>Metazoa</taxon>
        <taxon>Ecdysozoa</taxon>
        <taxon>Nematoda</taxon>
        <taxon>Chromadorea</taxon>
        <taxon>Rhabditida</taxon>
        <taxon>Tylenchina</taxon>
        <taxon>Panagrolaimomorpha</taxon>
        <taxon>Strongyloidoidea</taxon>
        <taxon>Steinernematidae</taxon>
        <taxon>Steinernema</taxon>
    </lineage>
</organism>
<evidence type="ECO:0000313" key="13">
    <source>
        <dbReference type="WBParaSite" id="L893_g3801.t1"/>
    </source>
</evidence>
<keyword evidence="5" id="KW-0808">Transferase</keyword>
<dbReference type="AlphaFoldDB" id="A0A1I8AAN5"/>
<keyword evidence="12" id="KW-1185">Reference proteome</keyword>
<dbReference type="InterPro" id="IPR037675">
    <property type="entry name" value="PIG-O_N"/>
</dbReference>
<feature type="transmembrane region" description="Helical" evidence="11">
    <location>
        <begin position="441"/>
        <end position="461"/>
    </location>
</feature>
<evidence type="ECO:0000256" key="8">
    <source>
        <dbReference type="ARBA" id="ARBA00022989"/>
    </source>
</evidence>
<feature type="transmembrane region" description="Helical" evidence="11">
    <location>
        <begin position="748"/>
        <end position="768"/>
    </location>
</feature>
<evidence type="ECO:0000256" key="9">
    <source>
        <dbReference type="ARBA" id="ARBA00023136"/>
    </source>
</evidence>
<keyword evidence="9 11" id="KW-0472">Membrane</keyword>
<dbReference type="Pfam" id="PF01663">
    <property type="entry name" value="Phosphodiest"/>
    <property type="match status" value="1"/>
</dbReference>
<evidence type="ECO:0000256" key="6">
    <source>
        <dbReference type="ARBA" id="ARBA00022692"/>
    </source>
</evidence>
<dbReference type="GO" id="GO:0006506">
    <property type="term" value="P:GPI anchor biosynthetic process"/>
    <property type="evidence" value="ECO:0007669"/>
    <property type="project" value="UniProtKB-UniPathway"/>
</dbReference>
<evidence type="ECO:0000256" key="10">
    <source>
        <dbReference type="ARBA" id="ARBA00023180"/>
    </source>
</evidence>
<name>A0A1I8AAN5_9BILA</name>
<dbReference type="GO" id="GO:0051377">
    <property type="term" value="F:mannose-ethanolamine phosphotransferase activity"/>
    <property type="evidence" value="ECO:0007669"/>
    <property type="project" value="InterPro"/>
</dbReference>
<comment type="subcellular location">
    <subcellularLocation>
        <location evidence="1">Endoplasmic reticulum membrane</location>
        <topology evidence="1">Multi-pass membrane protein</topology>
    </subcellularLocation>
</comment>
<feature type="transmembrane region" description="Helical" evidence="11">
    <location>
        <begin position="788"/>
        <end position="812"/>
    </location>
</feature>
<keyword evidence="10" id="KW-0325">Glycoprotein</keyword>
<evidence type="ECO:0000256" key="7">
    <source>
        <dbReference type="ARBA" id="ARBA00022824"/>
    </source>
</evidence>
<comment type="similarity">
    <text evidence="3">Belongs to the PIGG/PIGN/PIGO family. PIGO subfamily.</text>
</comment>
<dbReference type="GO" id="GO:0005789">
    <property type="term" value="C:endoplasmic reticulum membrane"/>
    <property type="evidence" value="ECO:0007669"/>
    <property type="project" value="UniProtKB-SubCell"/>
</dbReference>
<dbReference type="CDD" id="cd16023">
    <property type="entry name" value="GPI_EPT_3"/>
    <property type="match status" value="1"/>
</dbReference>
<feature type="transmembrane region" description="Helical" evidence="11">
    <location>
        <begin position="20"/>
        <end position="42"/>
    </location>
</feature>
<protein>
    <submittedName>
        <fullName evidence="13">GPI ethanolamine phosphate transferase 3</fullName>
    </submittedName>
</protein>
<feature type="transmembrane region" description="Helical" evidence="11">
    <location>
        <begin position="678"/>
        <end position="698"/>
    </location>
</feature>
<feature type="transmembrane region" description="Helical" evidence="11">
    <location>
        <begin position="860"/>
        <end position="881"/>
    </location>
</feature>
<keyword evidence="6 11" id="KW-0812">Transmembrane</keyword>
<feature type="transmembrane region" description="Helical" evidence="11">
    <location>
        <begin position="718"/>
        <end position="741"/>
    </location>
</feature>
<keyword evidence="7" id="KW-0256">Endoplasmic reticulum</keyword>
<dbReference type="Gene3D" id="3.40.720.10">
    <property type="entry name" value="Alkaline Phosphatase, subunit A"/>
    <property type="match status" value="1"/>
</dbReference>
<reference evidence="13" key="1">
    <citation type="submission" date="2016-11" db="UniProtKB">
        <authorList>
            <consortium name="WormBaseParasite"/>
        </authorList>
    </citation>
    <scope>IDENTIFICATION</scope>
</reference>
<dbReference type="PANTHER" id="PTHR23071">
    <property type="entry name" value="PHOSPHATIDYLINOSITOL GLYCAN"/>
    <property type="match status" value="1"/>
</dbReference>